<accession>A0AB73PQI8</accession>
<reference evidence="1 2" key="1">
    <citation type="submission" date="2017-05" db="EMBL/GenBank/DDBJ databases">
        <title>Whole genome sequencing of Yersinia kristensenii.</title>
        <authorList>
            <person name="Campioni F."/>
        </authorList>
    </citation>
    <scope>NUCLEOTIDE SEQUENCE [LARGE SCALE GENOMIC DNA]</scope>
    <source>
        <strain evidence="1 2">CFSAN060538</strain>
    </source>
</reference>
<evidence type="ECO:0000313" key="2">
    <source>
        <dbReference type="Proteomes" id="UP000195840"/>
    </source>
</evidence>
<dbReference type="AlphaFoldDB" id="A0AB73PQI8"/>
<dbReference type="RefSeq" id="WP_087794947.1">
    <property type="nucleotide sequence ID" value="NZ_CAWNET010000054.1"/>
</dbReference>
<keyword evidence="2" id="KW-1185">Reference proteome</keyword>
<dbReference type="EMBL" id="NHOG01000007">
    <property type="protein sequence ID" value="OVZ82202.1"/>
    <property type="molecule type" value="Genomic_DNA"/>
</dbReference>
<organism evidence="1 2">
    <name type="scientific">Yersinia kristensenii</name>
    <dbReference type="NCBI Taxonomy" id="28152"/>
    <lineage>
        <taxon>Bacteria</taxon>
        <taxon>Pseudomonadati</taxon>
        <taxon>Pseudomonadota</taxon>
        <taxon>Gammaproteobacteria</taxon>
        <taxon>Enterobacterales</taxon>
        <taxon>Yersiniaceae</taxon>
        <taxon>Yersinia</taxon>
    </lineage>
</organism>
<dbReference type="Proteomes" id="UP000195840">
    <property type="component" value="Unassembled WGS sequence"/>
</dbReference>
<proteinExistence type="predicted"/>
<gene>
    <name evidence="1" type="ORF">CBW52_05175</name>
</gene>
<evidence type="ECO:0008006" key="3">
    <source>
        <dbReference type="Google" id="ProtNLM"/>
    </source>
</evidence>
<sequence>MNNIEEFEIAYNKYTNREAGTPVEKFKHSKPGITYKYQHANMLAFWNAARDGVIAQLEAAHKRIAELDNSESQLINERDHAESTINSMFVAVMSEKPEWSNMYQFIDAVDEVEDFVSILKQRAESAEAALSAANEKLSKPVVLPAGYSVRAGHPINESERNVLIPKDGGRWLSRFDVEHALRVAGVAVEGEER</sequence>
<name>A0AB73PQI8_YERKR</name>
<evidence type="ECO:0000313" key="1">
    <source>
        <dbReference type="EMBL" id="OVZ82202.1"/>
    </source>
</evidence>
<comment type="caution">
    <text evidence="1">The sequence shown here is derived from an EMBL/GenBank/DDBJ whole genome shotgun (WGS) entry which is preliminary data.</text>
</comment>
<protein>
    <recommendedName>
        <fullName evidence="3">Ead/Ea22-like family protein</fullName>
    </recommendedName>
</protein>